<evidence type="ECO:0008006" key="3">
    <source>
        <dbReference type="Google" id="ProtNLM"/>
    </source>
</evidence>
<evidence type="ECO:0000313" key="2">
    <source>
        <dbReference type="Proteomes" id="UP000064967"/>
    </source>
</evidence>
<dbReference type="RefSeq" id="WP_146653235.1">
    <property type="nucleotide sequence ID" value="NZ_CP012333.1"/>
</dbReference>
<reference evidence="1 2" key="1">
    <citation type="submission" date="2015-08" db="EMBL/GenBank/DDBJ databases">
        <authorList>
            <person name="Babu N.S."/>
            <person name="Beckwith C.J."/>
            <person name="Beseler K.G."/>
            <person name="Brison A."/>
            <person name="Carone J.V."/>
            <person name="Caskin T.P."/>
            <person name="Diamond M."/>
            <person name="Durham M.E."/>
            <person name="Foxe J.M."/>
            <person name="Go M."/>
            <person name="Henderson B.A."/>
            <person name="Jones I.B."/>
            <person name="McGettigan J.A."/>
            <person name="Micheletti S.J."/>
            <person name="Nasrallah M.E."/>
            <person name="Ortiz D."/>
            <person name="Piller C.R."/>
            <person name="Privatt S.R."/>
            <person name="Schneider S.L."/>
            <person name="Sharp S."/>
            <person name="Smith T.C."/>
            <person name="Stanton J.D."/>
            <person name="Ullery H.E."/>
            <person name="Wilson R.J."/>
            <person name="Serrano M.G."/>
            <person name="Buck G."/>
            <person name="Lee V."/>
            <person name="Wang Y."/>
            <person name="Carvalho R."/>
            <person name="Voegtly L."/>
            <person name="Shi R."/>
            <person name="Duckworth R."/>
            <person name="Johnson A."/>
            <person name="Loviza R."/>
            <person name="Walstead R."/>
            <person name="Shah Z."/>
            <person name="Kiflezghi M."/>
            <person name="Wade K."/>
            <person name="Ball S.L."/>
            <person name="Bradley K.W."/>
            <person name="Asai D.J."/>
            <person name="Bowman C.A."/>
            <person name="Russell D.A."/>
            <person name="Pope W.H."/>
            <person name="Jacobs-Sera D."/>
            <person name="Hendrix R.W."/>
            <person name="Hatfull G.F."/>
        </authorList>
    </citation>
    <scope>NUCLEOTIDE SEQUENCE [LARGE SCALE GENOMIC DNA]</scope>
    <source>
        <strain evidence="1 2">DSM 27648</strain>
    </source>
</reference>
<name>A0A0K1Q985_9BACT</name>
<protein>
    <recommendedName>
        <fullName evidence="3">DUF4177 domain-containing protein</fullName>
    </recommendedName>
</protein>
<sequence>MSAFREVGVRSNRPAWEYKLVSFFVGNLQEASDRLNALGVQGWDVVGVVTGDSSTLVYTLKRLRDEMHLS</sequence>
<evidence type="ECO:0000313" key="1">
    <source>
        <dbReference type="EMBL" id="AKV02294.1"/>
    </source>
</evidence>
<dbReference type="Proteomes" id="UP000064967">
    <property type="component" value="Chromosome"/>
</dbReference>
<dbReference type="AlphaFoldDB" id="A0A0K1Q985"/>
<organism evidence="1 2">
    <name type="scientific">Labilithrix luteola</name>
    <dbReference type="NCBI Taxonomy" id="1391654"/>
    <lineage>
        <taxon>Bacteria</taxon>
        <taxon>Pseudomonadati</taxon>
        <taxon>Myxococcota</taxon>
        <taxon>Polyangia</taxon>
        <taxon>Polyangiales</taxon>
        <taxon>Labilitrichaceae</taxon>
        <taxon>Labilithrix</taxon>
    </lineage>
</organism>
<accession>A0A0K1Q985</accession>
<dbReference type="EMBL" id="CP012333">
    <property type="protein sequence ID" value="AKV02294.1"/>
    <property type="molecule type" value="Genomic_DNA"/>
</dbReference>
<proteinExistence type="predicted"/>
<keyword evidence="2" id="KW-1185">Reference proteome</keyword>
<dbReference type="OrthoDB" id="5432776at2"/>
<dbReference type="KEGG" id="llu:AKJ09_08957"/>
<gene>
    <name evidence="1" type="ORF">AKJ09_08957</name>
</gene>